<keyword evidence="1" id="KW-0472">Membrane</keyword>
<keyword evidence="1" id="KW-0812">Transmembrane</keyword>
<dbReference type="Proteomes" id="UP000783287">
    <property type="component" value="Unassembled WGS sequence"/>
</dbReference>
<dbReference type="EMBL" id="JAGQLK010000135">
    <property type="protein sequence ID" value="MCA9383788.1"/>
    <property type="molecule type" value="Genomic_DNA"/>
</dbReference>
<feature type="transmembrane region" description="Helical" evidence="1">
    <location>
        <begin position="204"/>
        <end position="224"/>
    </location>
</feature>
<reference evidence="2" key="2">
    <citation type="journal article" date="2021" name="Microbiome">
        <title>Successional dynamics and alternative stable states in a saline activated sludge microbial community over 9 years.</title>
        <authorList>
            <person name="Wang Y."/>
            <person name="Ye J."/>
            <person name="Ju F."/>
            <person name="Liu L."/>
            <person name="Boyd J.A."/>
            <person name="Deng Y."/>
            <person name="Parks D.H."/>
            <person name="Jiang X."/>
            <person name="Yin X."/>
            <person name="Woodcroft B.J."/>
            <person name="Tyson G.W."/>
            <person name="Hugenholtz P."/>
            <person name="Polz M.F."/>
            <person name="Zhang T."/>
        </authorList>
    </citation>
    <scope>NUCLEOTIDE SEQUENCE</scope>
    <source>
        <strain evidence="2">HKST-UBA14</strain>
    </source>
</reference>
<proteinExistence type="predicted"/>
<evidence type="ECO:0000313" key="3">
    <source>
        <dbReference type="Proteomes" id="UP000783287"/>
    </source>
</evidence>
<dbReference type="AlphaFoldDB" id="A0A955RJG9"/>
<feature type="non-terminal residue" evidence="2">
    <location>
        <position position="229"/>
    </location>
</feature>
<name>A0A955RJG9_9BACT</name>
<evidence type="ECO:0000256" key="1">
    <source>
        <dbReference type="SAM" id="Phobius"/>
    </source>
</evidence>
<protein>
    <submittedName>
        <fullName evidence="2">Uncharacterized protein</fullName>
    </submittedName>
</protein>
<accession>A0A955RJG9</accession>
<evidence type="ECO:0000313" key="2">
    <source>
        <dbReference type="EMBL" id="MCA9383788.1"/>
    </source>
</evidence>
<sequence length="229" mass="24404">MKLSRLLIVSIALAIGIFFSNITVLATVSLDPEDGSLNVGAENELEIKVVDPPTNAIAVQLRLEITGGSITDFVEDSAFIAGPQCPDDPENTTFTLTELCVDLVGTSNLEDQDVLGTLTIVPNSGQEIVITKTEENFYVLDDATQELDEGDIGLYNVQTSGNSGSGGGSNSNNTNTAEGLVTPTPIITQLPQTGIVDDLTENKLTLGMLISFTGMIFFTYIYIFSNTQN</sequence>
<organism evidence="2 3">
    <name type="scientific">Candidatus Dojkabacteria bacterium</name>
    <dbReference type="NCBI Taxonomy" id="2099670"/>
    <lineage>
        <taxon>Bacteria</taxon>
        <taxon>Candidatus Dojkabacteria</taxon>
    </lineage>
</organism>
<gene>
    <name evidence="2" type="ORF">KC909_05465</name>
</gene>
<reference evidence="2" key="1">
    <citation type="submission" date="2020-04" db="EMBL/GenBank/DDBJ databases">
        <authorList>
            <person name="Zhang T."/>
        </authorList>
    </citation>
    <scope>NUCLEOTIDE SEQUENCE</scope>
    <source>
        <strain evidence="2">HKST-UBA14</strain>
    </source>
</reference>
<keyword evidence="1" id="KW-1133">Transmembrane helix</keyword>
<comment type="caution">
    <text evidence="2">The sequence shown here is derived from an EMBL/GenBank/DDBJ whole genome shotgun (WGS) entry which is preliminary data.</text>
</comment>